<dbReference type="PANTHER" id="PTHR42715:SF12">
    <property type="entry name" value="BETA-GLUCOSIDASE G-RELATED"/>
    <property type="match status" value="1"/>
</dbReference>
<evidence type="ECO:0000256" key="7">
    <source>
        <dbReference type="ARBA" id="ARBA00022801"/>
    </source>
</evidence>
<evidence type="ECO:0000259" key="10">
    <source>
        <dbReference type="Pfam" id="PF00933"/>
    </source>
</evidence>
<comment type="caution">
    <text evidence="11">The sequence shown here is derived from an EMBL/GenBank/DDBJ whole genome shotgun (WGS) entry which is preliminary data.</text>
</comment>
<sequence>MKLSTAALALLAVSQCAADRISDWIDDMSLEEKVVYLQGAGMGNYPADGEYVGTVPANSRLSIPALLYNDGPQGFRDDANPGTTTAFPSGLNIAATWDVDMAELWGDKMGKEFFDKGANVMLGPGLNVASRPRNGRNFEYMSGEDPVLGSTLVGPVIKASQEHKIL</sequence>
<evidence type="ECO:0000256" key="1">
    <source>
        <dbReference type="ARBA" id="ARBA00000448"/>
    </source>
</evidence>
<comment type="subcellular location">
    <subcellularLocation>
        <location evidence="2">Secreted</location>
    </subcellularLocation>
</comment>
<reference evidence="11" key="1">
    <citation type="submission" date="2022-07" db="EMBL/GenBank/DDBJ databases">
        <title>Genome analysis of Parmales, a sister group of diatoms, reveals the evolutionary specialization of diatoms from phago-mixotrophs to photoautotrophs.</title>
        <authorList>
            <person name="Ban H."/>
            <person name="Sato S."/>
            <person name="Yoshikawa S."/>
            <person name="Kazumasa Y."/>
            <person name="Nakamura Y."/>
            <person name="Ichinomiya M."/>
            <person name="Saitoh K."/>
            <person name="Sato N."/>
            <person name="Blanc-Mathieu R."/>
            <person name="Endo H."/>
            <person name="Kuwata A."/>
            <person name="Ogata H."/>
        </authorList>
    </citation>
    <scope>NUCLEOTIDE SEQUENCE</scope>
</reference>
<dbReference type="InterPro" id="IPR001764">
    <property type="entry name" value="Glyco_hydro_3_N"/>
</dbReference>
<keyword evidence="5" id="KW-0964">Secreted</keyword>
<comment type="function">
    <text evidence="8">Beta-glucosidases are one of a number of cellulolytic enzymes involved in the degradation of cellulosic biomass. Catalyzes the last step releasing glucose from the inhibitory cellobiose.</text>
</comment>
<evidence type="ECO:0000256" key="5">
    <source>
        <dbReference type="ARBA" id="ARBA00022525"/>
    </source>
</evidence>
<feature type="signal peptide" evidence="9">
    <location>
        <begin position="1"/>
        <end position="18"/>
    </location>
</feature>
<keyword evidence="7" id="KW-0378">Hydrolase</keyword>
<name>A0A9W7ASH2_9STRA</name>
<feature type="domain" description="Glycoside hydrolase family 3 N-terminal" evidence="10">
    <location>
        <begin position="54"/>
        <end position="165"/>
    </location>
</feature>
<dbReference type="GO" id="GO:0005576">
    <property type="term" value="C:extracellular region"/>
    <property type="evidence" value="ECO:0007669"/>
    <property type="project" value="UniProtKB-SubCell"/>
</dbReference>
<dbReference type="Pfam" id="PF00933">
    <property type="entry name" value="Glyco_hydro_3"/>
    <property type="match status" value="1"/>
</dbReference>
<dbReference type="InterPro" id="IPR017853">
    <property type="entry name" value="GH"/>
</dbReference>
<feature type="non-terminal residue" evidence="11">
    <location>
        <position position="166"/>
    </location>
</feature>
<accession>A0A9W7ASH2</accession>
<protein>
    <recommendedName>
        <fullName evidence="4">beta-glucosidase</fullName>
        <ecNumber evidence="4">3.2.1.21</ecNumber>
    </recommendedName>
</protein>
<dbReference type="SUPFAM" id="SSF51445">
    <property type="entry name" value="(Trans)glycosidases"/>
    <property type="match status" value="1"/>
</dbReference>
<comment type="catalytic activity">
    <reaction evidence="1">
        <text>Hydrolysis of terminal, non-reducing beta-D-glucosyl residues with release of beta-D-glucose.</text>
        <dbReference type="EC" id="3.2.1.21"/>
    </reaction>
</comment>
<evidence type="ECO:0000256" key="4">
    <source>
        <dbReference type="ARBA" id="ARBA00012744"/>
    </source>
</evidence>
<proteinExistence type="inferred from homology"/>
<dbReference type="PANTHER" id="PTHR42715">
    <property type="entry name" value="BETA-GLUCOSIDASE"/>
    <property type="match status" value="1"/>
</dbReference>
<dbReference type="Proteomes" id="UP001165082">
    <property type="component" value="Unassembled WGS sequence"/>
</dbReference>
<evidence type="ECO:0000256" key="2">
    <source>
        <dbReference type="ARBA" id="ARBA00004613"/>
    </source>
</evidence>
<dbReference type="EC" id="3.2.1.21" evidence="4"/>
<comment type="similarity">
    <text evidence="3">Belongs to the glycosyl hydrolase 3 family.</text>
</comment>
<evidence type="ECO:0000256" key="6">
    <source>
        <dbReference type="ARBA" id="ARBA00022729"/>
    </source>
</evidence>
<dbReference type="GO" id="GO:0008422">
    <property type="term" value="F:beta-glucosidase activity"/>
    <property type="evidence" value="ECO:0007669"/>
    <property type="project" value="UniProtKB-EC"/>
</dbReference>
<gene>
    <name evidence="11" type="ORF">TrRE_jg8092</name>
</gene>
<dbReference type="Gene3D" id="3.20.20.300">
    <property type="entry name" value="Glycoside hydrolase, family 3, N-terminal domain"/>
    <property type="match status" value="1"/>
</dbReference>
<feature type="chain" id="PRO_5040776571" description="beta-glucosidase" evidence="9">
    <location>
        <begin position="19"/>
        <end position="166"/>
    </location>
</feature>
<evidence type="ECO:0000313" key="12">
    <source>
        <dbReference type="Proteomes" id="UP001165082"/>
    </source>
</evidence>
<evidence type="ECO:0000256" key="9">
    <source>
        <dbReference type="SAM" id="SignalP"/>
    </source>
</evidence>
<dbReference type="GO" id="GO:0009251">
    <property type="term" value="P:glucan catabolic process"/>
    <property type="evidence" value="ECO:0007669"/>
    <property type="project" value="TreeGrafter"/>
</dbReference>
<organism evidence="11 12">
    <name type="scientific">Triparma retinervis</name>
    <dbReference type="NCBI Taxonomy" id="2557542"/>
    <lineage>
        <taxon>Eukaryota</taxon>
        <taxon>Sar</taxon>
        <taxon>Stramenopiles</taxon>
        <taxon>Ochrophyta</taxon>
        <taxon>Bolidophyceae</taxon>
        <taxon>Parmales</taxon>
        <taxon>Triparmaceae</taxon>
        <taxon>Triparma</taxon>
    </lineage>
</organism>
<dbReference type="EMBL" id="BRXZ01001693">
    <property type="protein sequence ID" value="GMH76751.1"/>
    <property type="molecule type" value="Genomic_DNA"/>
</dbReference>
<keyword evidence="12" id="KW-1185">Reference proteome</keyword>
<keyword evidence="6 9" id="KW-0732">Signal</keyword>
<dbReference type="InterPro" id="IPR036962">
    <property type="entry name" value="Glyco_hydro_3_N_sf"/>
</dbReference>
<evidence type="ECO:0000256" key="8">
    <source>
        <dbReference type="ARBA" id="ARBA00024983"/>
    </source>
</evidence>
<dbReference type="OrthoDB" id="416222at2759"/>
<dbReference type="InterPro" id="IPR050288">
    <property type="entry name" value="Cellulose_deg_GH3"/>
</dbReference>
<dbReference type="AlphaFoldDB" id="A0A9W7ASH2"/>
<dbReference type="PRINTS" id="PR00133">
    <property type="entry name" value="GLHYDRLASE3"/>
</dbReference>
<evidence type="ECO:0000256" key="3">
    <source>
        <dbReference type="ARBA" id="ARBA00005336"/>
    </source>
</evidence>
<evidence type="ECO:0000313" key="11">
    <source>
        <dbReference type="EMBL" id="GMH76751.1"/>
    </source>
</evidence>